<feature type="compositionally biased region" description="Acidic residues" evidence="5">
    <location>
        <begin position="1"/>
        <end position="10"/>
    </location>
</feature>
<dbReference type="Gene3D" id="1.10.246.60">
    <property type="entry name" value="Eukaryotic translation initiation factor 3 like domains"/>
    <property type="match status" value="1"/>
</dbReference>
<dbReference type="OrthoDB" id="20381at2759"/>
<keyword evidence="3" id="KW-0648">Protein biosynthesis</keyword>
<dbReference type="AlphaFoldDB" id="A0A8H7R2E7"/>
<sequence>MSDWEEEYDTEVVVNTKPKMSWDEEESDDNSNNVKEDWDDSDDDEETKPEVKKEAETVATPAKKNLTLKQKIAEKEAILKEQKAKKIALAQKFMEGETEEERFEKAQKEAGIKKAEFSELEASAPAKVPAKPVESIKPRTRADFIELQKLLIPMILEQKGNPAYATFIDQLAKDVAAPMKDMDVRKAASSLTALANDKQRQQKEALKNSKKTKGKAQPAAAAKPAQTREYSTTYDDFDDFM</sequence>
<dbReference type="EMBL" id="JAEPRD010000065">
    <property type="protein sequence ID" value="KAG2202048.1"/>
    <property type="molecule type" value="Genomic_DNA"/>
</dbReference>
<evidence type="ECO:0000256" key="2">
    <source>
        <dbReference type="ARBA" id="ARBA00022540"/>
    </source>
</evidence>
<feature type="compositionally biased region" description="Low complexity" evidence="5">
    <location>
        <begin position="215"/>
        <end position="227"/>
    </location>
</feature>
<feature type="region of interest" description="Disordered" evidence="5">
    <location>
        <begin position="193"/>
        <end position="241"/>
    </location>
</feature>
<feature type="compositionally biased region" description="Acidic residues" evidence="5">
    <location>
        <begin position="37"/>
        <end position="47"/>
    </location>
</feature>
<evidence type="ECO:0000256" key="3">
    <source>
        <dbReference type="ARBA" id="ARBA00022917"/>
    </source>
</evidence>
<accession>A0A8H7R2E7</accession>
<evidence type="ECO:0000256" key="1">
    <source>
        <dbReference type="ARBA" id="ARBA00022490"/>
    </source>
</evidence>
<evidence type="ECO:0000313" key="6">
    <source>
        <dbReference type="EMBL" id="KAG2202048.1"/>
    </source>
</evidence>
<evidence type="ECO:0000313" key="7">
    <source>
        <dbReference type="Proteomes" id="UP000603453"/>
    </source>
</evidence>
<gene>
    <name evidence="6" type="ORF">INT47_006240</name>
</gene>
<evidence type="ECO:0000256" key="4">
    <source>
        <dbReference type="ARBA" id="ARBA00029904"/>
    </source>
</evidence>
<protein>
    <recommendedName>
        <fullName evidence="4">Eukaryotic translation initiation factor 3 30 kDa subunit</fullName>
    </recommendedName>
</protein>
<dbReference type="PANTHER" id="PTHR21681:SF0">
    <property type="entry name" value="EUKARYOTIC TRANSLATION INITIATION FACTOR 3 SUBUNIT J"/>
    <property type="match status" value="1"/>
</dbReference>
<feature type="region of interest" description="Disordered" evidence="5">
    <location>
        <begin position="1"/>
        <end position="63"/>
    </location>
</feature>
<organism evidence="6 7">
    <name type="scientific">Mucor saturninus</name>
    <dbReference type="NCBI Taxonomy" id="64648"/>
    <lineage>
        <taxon>Eukaryota</taxon>
        <taxon>Fungi</taxon>
        <taxon>Fungi incertae sedis</taxon>
        <taxon>Mucoromycota</taxon>
        <taxon>Mucoromycotina</taxon>
        <taxon>Mucoromycetes</taxon>
        <taxon>Mucorales</taxon>
        <taxon>Mucorineae</taxon>
        <taxon>Mucoraceae</taxon>
        <taxon>Mucor</taxon>
    </lineage>
</organism>
<keyword evidence="2" id="KW-0396">Initiation factor</keyword>
<keyword evidence="7" id="KW-1185">Reference proteome</keyword>
<feature type="compositionally biased region" description="Basic and acidic residues" evidence="5">
    <location>
        <begin position="197"/>
        <end position="207"/>
    </location>
</feature>
<dbReference type="GO" id="GO:0003743">
    <property type="term" value="F:translation initiation factor activity"/>
    <property type="evidence" value="ECO:0007669"/>
    <property type="project" value="UniProtKB-KW"/>
</dbReference>
<dbReference type="GO" id="GO:0005852">
    <property type="term" value="C:eukaryotic translation initiation factor 3 complex"/>
    <property type="evidence" value="ECO:0007669"/>
    <property type="project" value="InterPro"/>
</dbReference>
<evidence type="ECO:0000256" key="5">
    <source>
        <dbReference type="SAM" id="MobiDB-lite"/>
    </source>
</evidence>
<reference evidence="6" key="1">
    <citation type="submission" date="2020-12" db="EMBL/GenBank/DDBJ databases">
        <title>Metabolic potential, ecology and presence of endohyphal bacteria is reflected in genomic diversity of Mucoromycotina.</title>
        <authorList>
            <person name="Muszewska A."/>
            <person name="Okrasinska A."/>
            <person name="Steczkiewicz K."/>
            <person name="Drgas O."/>
            <person name="Orlowska M."/>
            <person name="Perlinska-Lenart U."/>
            <person name="Aleksandrzak-Piekarczyk T."/>
            <person name="Szatraj K."/>
            <person name="Zielenkiewicz U."/>
            <person name="Pilsyk S."/>
            <person name="Malc E."/>
            <person name="Mieczkowski P."/>
            <person name="Kruszewska J.S."/>
            <person name="Biernat P."/>
            <person name="Pawlowska J."/>
        </authorList>
    </citation>
    <scope>NUCLEOTIDE SEQUENCE</scope>
    <source>
        <strain evidence="6">WA0000017839</strain>
    </source>
</reference>
<dbReference type="InterPro" id="IPR023194">
    <property type="entry name" value="eIF3-like_dom_sf"/>
</dbReference>
<name>A0A8H7R2E7_9FUNG</name>
<dbReference type="Proteomes" id="UP000603453">
    <property type="component" value="Unassembled WGS sequence"/>
</dbReference>
<dbReference type="Pfam" id="PF08597">
    <property type="entry name" value="eIF3_subunit"/>
    <property type="match status" value="1"/>
</dbReference>
<proteinExistence type="predicted"/>
<dbReference type="InterPro" id="IPR013906">
    <property type="entry name" value="eIF3j"/>
</dbReference>
<dbReference type="PANTHER" id="PTHR21681">
    <property type="entry name" value="EUKARYOTIC TRANSLATION INITIATION FACTOR 3 SUBUNIT J"/>
    <property type="match status" value="1"/>
</dbReference>
<keyword evidence="1" id="KW-0963">Cytoplasm</keyword>
<comment type="caution">
    <text evidence="6">The sequence shown here is derived from an EMBL/GenBank/DDBJ whole genome shotgun (WGS) entry which is preliminary data.</text>
</comment>